<dbReference type="GO" id="GO:0016747">
    <property type="term" value="F:acyltransferase activity, transferring groups other than amino-acyl groups"/>
    <property type="evidence" value="ECO:0007669"/>
    <property type="project" value="InterPro"/>
</dbReference>
<gene>
    <name evidence="2" type="ORF">FHX52_1266</name>
</gene>
<keyword evidence="2" id="KW-0808">Transferase</keyword>
<sequence>MIELVRPSVDLAPSWWALVDAFDGATIHGSGLRPGDSERLRDPAVLGEWVDWLGRMERSDEELPEGRVPSSYRWVLDDGRVVGTIAIRHALTPSLLAEGGHIGYAVGPGDRGRGVASSALSLALDLAHRRGTDPALVTCDVDNLASARTIERAVRARGGFLEDVRDGIRRYWVRTDSGPVGGA</sequence>
<feature type="domain" description="N-acetyltransferase" evidence="1">
    <location>
        <begin position="36"/>
        <end position="177"/>
    </location>
</feature>
<dbReference type="PANTHER" id="PTHR39173:SF1">
    <property type="entry name" value="ACETYLTRANSFERASE"/>
    <property type="match status" value="1"/>
</dbReference>
<dbReference type="AlphaFoldDB" id="A0A543PVQ0"/>
<dbReference type="RefSeq" id="WP_246069632.1">
    <property type="nucleotide sequence ID" value="NZ_BAAAQC010000018.1"/>
</dbReference>
<dbReference type="InterPro" id="IPR016181">
    <property type="entry name" value="Acyl_CoA_acyltransferase"/>
</dbReference>
<organism evidence="2 3">
    <name type="scientific">Humibacillus xanthopallidus</name>
    <dbReference type="NCBI Taxonomy" id="412689"/>
    <lineage>
        <taxon>Bacteria</taxon>
        <taxon>Bacillati</taxon>
        <taxon>Actinomycetota</taxon>
        <taxon>Actinomycetes</taxon>
        <taxon>Micrococcales</taxon>
        <taxon>Intrasporangiaceae</taxon>
        <taxon>Humibacillus</taxon>
    </lineage>
</organism>
<dbReference type="Proteomes" id="UP000320085">
    <property type="component" value="Unassembled WGS sequence"/>
</dbReference>
<dbReference type="Pfam" id="PF13302">
    <property type="entry name" value="Acetyltransf_3"/>
    <property type="match status" value="1"/>
</dbReference>
<reference evidence="2 3" key="1">
    <citation type="submission" date="2019-06" db="EMBL/GenBank/DDBJ databases">
        <title>Sequencing the genomes of 1000 actinobacteria strains.</title>
        <authorList>
            <person name="Klenk H.-P."/>
        </authorList>
    </citation>
    <scope>NUCLEOTIDE SEQUENCE [LARGE SCALE GENOMIC DNA]</scope>
    <source>
        <strain evidence="2 3">DSM 21776</strain>
    </source>
</reference>
<dbReference type="PROSITE" id="PS51186">
    <property type="entry name" value="GNAT"/>
    <property type="match status" value="1"/>
</dbReference>
<protein>
    <submittedName>
        <fullName evidence="2">Putative acetyltransferase</fullName>
    </submittedName>
</protein>
<evidence type="ECO:0000313" key="3">
    <source>
        <dbReference type="Proteomes" id="UP000320085"/>
    </source>
</evidence>
<evidence type="ECO:0000313" key="2">
    <source>
        <dbReference type="EMBL" id="TQN48141.1"/>
    </source>
</evidence>
<dbReference type="InterPro" id="IPR000182">
    <property type="entry name" value="GNAT_dom"/>
</dbReference>
<dbReference type="EMBL" id="VFQF01000001">
    <property type="protein sequence ID" value="TQN48141.1"/>
    <property type="molecule type" value="Genomic_DNA"/>
</dbReference>
<dbReference type="CDD" id="cd04301">
    <property type="entry name" value="NAT_SF"/>
    <property type="match status" value="1"/>
</dbReference>
<name>A0A543PVQ0_9MICO</name>
<comment type="caution">
    <text evidence="2">The sequence shown here is derived from an EMBL/GenBank/DDBJ whole genome shotgun (WGS) entry which is preliminary data.</text>
</comment>
<dbReference type="Gene3D" id="3.40.630.30">
    <property type="match status" value="1"/>
</dbReference>
<evidence type="ECO:0000259" key="1">
    <source>
        <dbReference type="PROSITE" id="PS51186"/>
    </source>
</evidence>
<dbReference type="PANTHER" id="PTHR39173">
    <property type="entry name" value="ACETYLTRANSFERASE"/>
    <property type="match status" value="1"/>
</dbReference>
<dbReference type="SUPFAM" id="SSF55729">
    <property type="entry name" value="Acyl-CoA N-acyltransferases (Nat)"/>
    <property type="match status" value="1"/>
</dbReference>
<accession>A0A543PVQ0</accession>
<proteinExistence type="predicted"/>